<dbReference type="AlphaFoldDB" id="A0A1X0JA57"/>
<dbReference type="EMBL" id="MVII01000006">
    <property type="protein sequence ID" value="ORB59654.1"/>
    <property type="molecule type" value="Genomic_DNA"/>
</dbReference>
<accession>A0A1X0JA57</accession>
<dbReference type="OrthoDB" id="9943451at2"/>
<name>A0A1X0JA57_9MYCO</name>
<proteinExistence type="predicted"/>
<dbReference type="RefSeq" id="WP_083013962.1">
    <property type="nucleotide sequence ID" value="NZ_MVII01000006.1"/>
</dbReference>
<gene>
    <name evidence="1" type="ORF">BST43_06560</name>
</gene>
<sequence>MVGEQQDPEKEQRRLSHARMALGILNSHVIDGGPGELTLDQLWSLVEETVEEDGPEKAVLNMCSRLATGLNYVAWELLALREAEVGKTPTESLQELGRTFNP</sequence>
<dbReference type="Proteomes" id="UP000192434">
    <property type="component" value="Unassembled WGS sequence"/>
</dbReference>
<evidence type="ECO:0000313" key="2">
    <source>
        <dbReference type="Proteomes" id="UP000192434"/>
    </source>
</evidence>
<protein>
    <submittedName>
        <fullName evidence="1">Uncharacterized protein</fullName>
    </submittedName>
</protein>
<evidence type="ECO:0000313" key="1">
    <source>
        <dbReference type="EMBL" id="ORB59654.1"/>
    </source>
</evidence>
<organism evidence="1 2">
    <name type="scientific">Mycobacteroides saopaulense</name>
    <dbReference type="NCBI Taxonomy" id="1578165"/>
    <lineage>
        <taxon>Bacteria</taxon>
        <taxon>Bacillati</taxon>
        <taxon>Actinomycetota</taxon>
        <taxon>Actinomycetes</taxon>
        <taxon>Mycobacteriales</taxon>
        <taxon>Mycobacteriaceae</taxon>
        <taxon>Mycobacteroides</taxon>
    </lineage>
</organism>
<reference evidence="1 2" key="1">
    <citation type="submission" date="2016-12" db="EMBL/GenBank/DDBJ databases">
        <title>The new phylogeny of genus Mycobacterium.</title>
        <authorList>
            <person name="Tortoli E."/>
            <person name="Trovato A."/>
            <person name="Cirillo D.M."/>
        </authorList>
    </citation>
    <scope>NUCLEOTIDE SEQUENCE [LARGE SCALE GENOMIC DNA]</scope>
    <source>
        <strain evidence="1 2">CCUG 66554</strain>
    </source>
</reference>
<comment type="caution">
    <text evidence="1">The sequence shown here is derived from an EMBL/GenBank/DDBJ whole genome shotgun (WGS) entry which is preliminary data.</text>
</comment>